<evidence type="ECO:0000313" key="7">
    <source>
        <dbReference type="EMBL" id="XDG24608.1"/>
    </source>
</evidence>
<dbReference type="EMBL" id="PP845485">
    <property type="protein sequence ID" value="XDG24560.1"/>
    <property type="molecule type" value="Genomic_RNA"/>
</dbReference>
<evidence type="ECO:0000313" key="3">
    <source>
        <dbReference type="EMBL" id="XDG24568.1"/>
    </source>
</evidence>
<evidence type="ECO:0000313" key="9">
    <source>
        <dbReference type="EMBL" id="XDG24624.1"/>
    </source>
</evidence>
<reference evidence="9" key="1">
    <citation type="submission" date="2024-05" db="EMBL/GenBank/DDBJ databases">
        <title>Avian Migration-Mediated Cross-Species Transmission and Recombination Shaping the Diversity of Gammacoronaviruses and Deltacoronaviruses.</title>
        <authorList>
            <person name="Han Y."/>
            <person name="Xu P."/>
            <person name="Xu Y."/>
            <person name="Wang Y."/>
            <person name="Hu J."/>
            <person name="Ma M."/>
            <person name="Li Z."/>
            <person name="Bo S."/>
            <person name="Zhao C."/>
            <person name="Ji L."/>
            <person name="Yuan Y."/>
            <person name="Zhao W."/>
            <person name="Wang J."/>
            <person name="Jin Q."/>
            <person name="Wu Z."/>
            <person name="He G."/>
        </authorList>
    </citation>
    <scope>NUCLEOTIDE SEQUENCE</scope>
    <source>
        <strain evidence="2">AvCt-DeltaCoV/SH22-SH236</strain>
        <strain evidence="4">AvCt-DeltaCoV/SH22-SH238</strain>
        <strain evidence="5">AvCt-DeltaCoV/SH22-SH239</strain>
        <strain evidence="6">AvCt-DeltaCoV/SH22-SH241B</strain>
        <strain evidence="7">AvCt-DeltaCoV/SH22-SH242</strain>
        <strain evidence="11">AvCt-DeltaCoV/SH22-SH243</strain>
        <strain evidence="8">AvCt-DeltaCoV/SH22-SH245</strain>
        <strain evidence="3">AvCt-DeltaCoV/SH22-SH246</strain>
        <strain evidence="9">AvCt-DeltaCoV/SH22-SH247</strain>
        <strain evidence="10">AvCt-DeltaCoV/SH22-SH248</strain>
    </source>
</reference>
<dbReference type="EMBL" id="PP845495">
    <property type="protein sequence ID" value="XDG24640.1"/>
    <property type="molecule type" value="Genomic_RNA"/>
</dbReference>
<keyword evidence="1" id="KW-1133">Transmembrane helix</keyword>
<organism evidence="9">
    <name type="scientific">Bird deltacoronavirus CalidrisCN24</name>
    <dbReference type="NCBI Taxonomy" id="3237949"/>
    <lineage>
        <taxon>Viruses</taxon>
        <taxon>Riboviria</taxon>
        <taxon>Orthornavirae</taxon>
        <taxon>Pisuviricota</taxon>
        <taxon>Pisoniviricetes</taxon>
        <taxon>Nidovirales</taxon>
        <taxon>Cornidovirineae</taxon>
        <taxon>Coronaviridae</taxon>
        <taxon>Orthocoronavirinae</taxon>
        <taxon>Deltacoronavirus</taxon>
    </lineage>
</organism>
<dbReference type="EMBL" id="PP845488">
    <property type="protein sequence ID" value="XDG24584.1"/>
    <property type="molecule type" value="Genomic_RNA"/>
</dbReference>
<evidence type="ECO:0000313" key="5">
    <source>
        <dbReference type="EMBL" id="XDG24592.1"/>
    </source>
</evidence>
<dbReference type="EMBL" id="PP845491">
    <property type="protein sequence ID" value="XDG24608.1"/>
    <property type="molecule type" value="Genomic_RNA"/>
</dbReference>
<evidence type="ECO:0000313" key="2">
    <source>
        <dbReference type="EMBL" id="XDG24560.1"/>
    </source>
</evidence>
<protein>
    <submittedName>
        <fullName evidence="9">Uncharacterized protein</fullName>
    </submittedName>
</protein>
<feature type="transmembrane region" description="Helical" evidence="1">
    <location>
        <begin position="5"/>
        <end position="21"/>
    </location>
</feature>
<sequence>MFESIIYYCSILVYLGLYGAYPTTNELVQLFVLCEQLWIFDVIALMPLTYLIFETYDLHYIVGHIV</sequence>
<keyword evidence="1" id="KW-0472">Membrane</keyword>
<evidence type="ECO:0000256" key="1">
    <source>
        <dbReference type="SAM" id="Phobius"/>
    </source>
</evidence>
<dbReference type="EMBL" id="PP845486">
    <property type="protein sequence ID" value="XDG24568.1"/>
    <property type="molecule type" value="Genomic_RNA"/>
</dbReference>
<name>A0AB39AG18_9NIDO</name>
<dbReference type="EMBL" id="PP845492">
    <property type="protein sequence ID" value="XDG24616.1"/>
    <property type="molecule type" value="Genomic_RNA"/>
</dbReference>
<keyword evidence="1" id="KW-0812">Transmembrane</keyword>
<dbReference type="EMBL" id="PP845494">
    <property type="protein sequence ID" value="XDG24632.1"/>
    <property type="molecule type" value="Genomic_RNA"/>
</dbReference>
<evidence type="ECO:0000313" key="8">
    <source>
        <dbReference type="EMBL" id="XDG24616.1"/>
    </source>
</evidence>
<evidence type="ECO:0000313" key="6">
    <source>
        <dbReference type="EMBL" id="XDG24600.1"/>
    </source>
</evidence>
<accession>A0AB39AG18</accession>
<evidence type="ECO:0000313" key="11">
    <source>
        <dbReference type="EMBL" id="XDG24640.1"/>
    </source>
</evidence>
<dbReference type="EMBL" id="PP845493">
    <property type="protein sequence ID" value="XDG24624.1"/>
    <property type="molecule type" value="Genomic_RNA"/>
</dbReference>
<evidence type="ECO:0000313" key="4">
    <source>
        <dbReference type="EMBL" id="XDG24584.1"/>
    </source>
</evidence>
<dbReference type="EMBL" id="PP845489">
    <property type="protein sequence ID" value="XDG24592.1"/>
    <property type="molecule type" value="Genomic_RNA"/>
</dbReference>
<evidence type="ECO:0000313" key="10">
    <source>
        <dbReference type="EMBL" id="XDG24632.1"/>
    </source>
</evidence>
<proteinExistence type="predicted"/>
<feature type="transmembrane region" description="Helical" evidence="1">
    <location>
        <begin position="27"/>
        <end position="53"/>
    </location>
</feature>
<dbReference type="EMBL" id="PP845490">
    <property type="protein sequence ID" value="XDG24600.1"/>
    <property type="molecule type" value="Genomic_RNA"/>
</dbReference>